<evidence type="ECO:0000256" key="4">
    <source>
        <dbReference type="ARBA" id="ARBA00022692"/>
    </source>
</evidence>
<keyword evidence="6" id="KW-0406">Ion transport</keyword>
<name>A0ABP1Q563_9HEXA</name>
<dbReference type="PRINTS" id="PR01307">
    <property type="entry name" value="P2XRECEPTOR"/>
</dbReference>
<evidence type="ECO:0000256" key="9">
    <source>
        <dbReference type="ARBA" id="ARBA00023303"/>
    </source>
</evidence>
<dbReference type="InterPro" id="IPR059116">
    <property type="entry name" value="P2X_receptor"/>
</dbReference>
<keyword evidence="12" id="KW-1185">Reference proteome</keyword>
<evidence type="ECO:0000313" key="12">
    <source>
        <dbReference type="Proteomes" id="UP001642540"/>
    </source>
</evidence>
<accession>A0ABP1Q563</accession>
<dbReference type="EMBL" id="CAXLJM020000023">
    <property type="protein sequence ID" value="CAL8089439.1"/>
    <property type="molecule type" value="Genomic_DNA"/>
</dbReference>
<proteinExistence type="inferred from homology"/>
<evidence type="ECO:0000256" key="1">
    <source>
        <dbReference type="ARBA" id="ARBA00004308"/>
    </source>
</evidence>
<evidence type="ECO:0000256" key="6">
    <source>
        <dbReference type="ARBA" id="ARBA00023065"/>
    </source>
</evidence>
<gene>
    <name evidence="11" type="ORF">ODALV1_LOCUS7373</name>
</gene>
<keyword evidence="3" id="KW-0813">Transport</keyword>
<keyword evidence="9" id="KW-0407">Ion channel</keyword>
<protein>
    <recommendedName>
        <fullName evidence="13">ATP receptor</fullName>
    </recommendedName>
</protein>
<comment type="subcellular location">
    <subcellularLocation>
        <location evidence="1">Endomembrane system</location>
    </subcellularLocation>
</comment>
<dbReference type="InterPro" id="IPR001429">
    <property type="entry name" value="P2X_purnocptor"/>
</dbReference>
<evidence type="ECO:0000256" key="5">
    <source>
        <dbReference type="ARBA" id="ARBA00022989"/>
    </source>
</evidence>
<evidence type="ECO:0008006" key="13">
    <source>
        <dbReference type="Google" id="ProtNLM"/>
    </source>
</evidence>
<comment type="similarity">
    <text evidence="2">Belongs to the P2X receptor family.</text>
</comment>
<comment type="caution">
    <text evidence="11">The sequence shown here is derived from an EMBL/GenBank/DDBJ whole genome shotgun (WGS) entry which is preliminary data.</text>
</comment>
<dbReference type="Pfam" id="PF00864">
    <property type="entry name" value="P2X_receptor"/>
    <property type="match status" value="1"/>
</dbReference>
<keyword evidence="4 10" id="KW-0812">Transmembrane</keyword>
<keyword evidence="7 10" id="KW-0472">Membrane</keyword>
<evidence type="ECO:0000256" key="7">
    <source>
        <dbReference type="ARBA" id="ARBA00023136"/>
    </source>
</evidence>
<evidence type="ECO:0000256" key="3">
    <source>
        <dbReference type="ARBA" id="ARBA00022448"/>
    </source>
</evidence>
<keyword evidence="5 10" id="KW-1133">Transmembrane helix</keyword>
<organism evidence="11 12">
    <name type="scientific">Orchesella dallaii</name>
    <dbReference type="NCBI Taxonomy" id="48710"/>
    <lineage>
        <taxon>Eukaryota</taxon>
        <taxon>Metazoa</taxon>
        <taxon>Ecdysozoa</taxon>
        <taxon>Arthropoda</taxon>
        <taxon>Hexapoda</taxon>
        <taxon>Collembola</taxon>
        <taxon>Entomobryomorpha</taxon>
        <taxon>Entomobryoidea</taxon>
        <taxon>Orchesellidae</taxon>
        <taxon>Orchesellinae</taxon>
        <taxon>Orchesella</taxon>
    </lineage>
</organism>
<evidence type="ECO:0000256" key="2">
    <source>
        <dbReference type="ARBA" id="ARBA00009848"/>
    </source>
</evidence>
<dbReference type="Gene3D" id="2.60.490.10">
    <property type="entry name" value="atp-gated p2x4 ion channel domain"/>
    <property type="match status" value="1"/>
</dbReference>
<dbReference type="PANTHER" id="PTHR10125">
    <property type="entry name" value="P2X PURINOCEPTOR"/>
    <property type="match status" value="1"/>
</dbReference>
<feature type="transmembrane region" description="Helical" evidence="10">
    <location>
        <begin position="20"/>
        <end position="42"/>
    </location>
</feature>
<sequence>MFRYLRDCVTVYSTARLVRIPSPFLAILYCLLVVLVWCSFLGSLHLDIRKIYQAECPVRGVVLSKIKGFASTENISDEDLAVENPQLYRRTWDQADLVYPEYGGEGETGSFTIVTNLIITPNQTLSSCAEEFSPASKCLEDSDCQRGYWSPSTHGVYTGKCVHQNGTCQINGWCPIELGVLPRQGLKPLLEDVQDFTIMLKNTVEFPDCGDQQGRNLPHNISASYLKDCTYSKETDPLCPIFRIGDIIKWSGDEFSRVAVKGGVFRIKINWQCDFDFGRSVDTCKPTYDFIRVDDKEAGVSKGWNFRSANYYSESQRTLKKQFALKILINLEGEGRKFNFFQLVVTLGATIGLFSVAPLVCDFLVDVFHILDKKIKCGKAFYDFENEISPRFEDQSPPANHPNNNGLAQRGVTNKALCSSSMSINNESFKNVPE</sequence>
<reference evidence="11 12" key="1">
    <citation type="submission" date="2024-08" db="EMBL/GenBank/DDBJ databases">
        <authorList>
            <person name="Cucini C."/>
            <person name="Frati F."/>
        </authorList>
    </citation>
    <scope>NUCLEOTIDE SEQUENCE [LARGE SCALE GENOMIC DNA]</scope>
</reference>
<evidence type="ECO:0000313" key="11">
    <source>
        <dbReference type="EMBL" id="CAL8089439.1"/>
    </source>
</evidence>
<evidence type="ECO:0000256" key="8">
    <source>
        <dbReference type="ARBA" id="ARBA00023286"/>
    </source>
</evidence>
<dbReference type="Proteomes" id="UP001642540">
    <property type="component" value="Unassembled WGS sequence"/>
</dbReference>
<evidence type="ECO:0000256" key="10">
    <source>
        <dbReference type="SAM" id="Phobius"/>
    </source>
</evidence>
<dbReference type="PANTHER" id="PTHR10125:SF31">
    <property type="entry name" value="P2X RECEPTOR E"/>
    <property type="match status" value="1"/>
</dbReference>
<keyword evidence="8" id="KW-1071">Ligand-gated ion channel</keyword>
<dbReference type="Gene3D" id="1.10.287.940">
    <property type="entry name" value="atp-gated p2x4 ion channel"/>
    <property type="match status" value="1"/>
</dbReference>
<dbReference type="InterPro" id="IPR027309">
    <property type="entry name" value="P2X_extracellular_dom_sf"/>
</dbReference>